<dbReference type="GO" id="GO:0043529">
    <property type="term" value="C:GET complex"/>
    <property type="evidence" value="ECO:0007669"/>
    <property type="project" value="TreeGrafter"/>
</dbReference>
<evidence type="ECO:0000256" key="2">
    <source>
        <dbReference type="ARBA" id="ARBA00010799"/>
    </source>
</evidence>
<dbReference type="PANTHER" id="PTHR42650">
    <property type="entry name" value="TAIL-ANCHORED PROTEIN INSERTION RECEPTOR WRB"/>
    <property type="match status" value="1"/>
</dbReference>
<dbReference type="EMBL" id="GGEC01009548">
    <property type="protein sequence ID" value="MBW90031.1"/>
    <property type="molecule type" value="Transcribed_RNA"/>
</dbReference>
<dbReference type="GO" id="GO:0071816">
    <property type="term" value="P:tail-anchored membrane protein insertion into ER membrane"/>
    <property type="evidence" value="ECO:0007669"/>
    <property type="project" value="InterPro"/>
</dbReference>
<dbReference type="InterPro" id="IPR028945">
    <property type="entry name" value="Get1"/>
</dbReference>
<evidence type="ECO:0000256" key="1">
    <source>
        <dbReference type="ARBA" id="ARBA00004586"/>
    </source>
</evidence>
<keyword evidence="3 7" id="KW-0812">Transmembrane</keyword>
<feature type="transmembrane region" description="Helical" evidence="7">
    <location>
        <begin position="108"/>
        <end position="130"/>
    </location>
</feature>
<dbReference type="GO" id="GO:0043495">
    <property type="term" value="F:protein-membrane adaptor activity"/>
    <property type="evidence" value="ECO:0007669"/>
    <property type="project" value="TreeGrafter"/>
</dbReference>
<evidence type="ECO:0000256" key="5">
    <source>
        <dbReference type="ARBA" id="ARBA00022989"/>
    </source>
</evidence>
<evidence type="ECO:0000256" key="7">
    <source>
        <dbReference type="SAM" id="Phobius"/>
    </source>
</evidence>
<accession>A0A2P2J990</accession>
<keyword evidence="4" id="KW-0256">Endoplasmic reticulum</keyword>
<organism evidence="8">
    <name type="scientific">Rhizophora mucronata</name>
    <name type="common">Asiatic mangrove</name>
    <dbReference type="NCBI Taxonomy" id="61149"/>
    <lineage>
        <taxon>Eukaryota</taxon>
        <taxon>Viridiplantae</taxon>
        <taxon>Streptophyta</taxon>
        <taxon>Embryophyta</taxon>
        <taxon>Tracheophyta</taxon>
        <taxon>Spermatophyta</taxon>
        <taxon>Magnoliopsida</taxon>
        <taxon>eudicotyledons</taxon>
        <taxon>Gunneridae</taxon>
        <taxon>Pentapetalae</taxon>
        <taxon>rosids</taxon>
        <taxon>fabids</taxon>
        <taxon>Malpighiales</taxon>
        <taxon>Rhizophoraceae</taxon>
        <taxon>Rhizophora</taxon>
    </lineage>
</organism>
<dbReference type="Pfam" id="PF04420">
    <property type="entry name" value="CHD5"/>
    <property type="match status" value="1"/>
</dbReference>
<comment type="similarity">
    <text evidence="2">Belongs to the WRB/GET1 family.</text>
</comment>
<protein>
    <submittedName>
        <fullName evidence="8">Uncharacterized protein LOC105124035 isoform X1</fullName>
    </submittedName>
</protein>
<evidence type="ECO:0000256" key="6">
    <source>
        <dbReference type="ARBA" id="ARBA00023136"/>
    </source>
</evidence>
<comment type="subcellular location">
    <subcellularLocation>
        <location evidence="1">Endoplasmic reticulum membrane</location>
    </subcellularLocation>
</comment>
<reference evidence="8" key="1">
    <citation type="submission" date="2018-02" db="EMBL/GenBank/DDBJ databases">
        <title>Rhizophora mucronata_Transcriptome.</title>
        <authorList>
            <person name="Meera S.P."/>
            <person name="Sreeshan A."/>
            <person name="Augustine A."/>
        </authorList>
    </citation>
    <scope>NUCLEOTIDE SEQUENCE</scope>
    <source>
        <tissue evidence="8">Leaf</tissue>
    </source>
</reference>
<proteinExistence type="inferred from homology"/>
<name>A0A2P2J990_RHIMU</name>
<evidence type="ECO:0000256" key="4">
    <source>
        <dbReference type="ARBA" id="ARBA00022824"/>
    </source>
</evidence>
<keyword evidence="5 7" id="KW-1133">Transmembrane helix</keyword>
<evidence type="ECO:0000313" key="8">
    <source>
        <dbReference type="EMBL" id="MBW90031.1"/>
    </source>
</evidence>
<dbReference type="AlphaFoldDB" id="A0A2P2J990"/>
<keyword evidence="6 7" id="KW-0472">Membrane</keyword>
<sequence>MGLEGEEERLGVREEGGSLAAPLIFFIVIVFQFLSAWLERLKKRASMSASQVELRAEIRQLLKEATSLSQPATFAQAAKLRRLAAAKEKELAKCKEVNSKEMKLSYDLYLKILFISKVVVYFVLICWFWRTPVAVVSQQLVQPLGKVLSWSTAGRLNNNIMVGIIPWLTVSTRVSKFVGRLIK</sequence>
<dbReference type="PANTHER" id="PTHR42650:SF1">
    <property type="entry name" value="GUIDED ENTRY OF TAIL-ANCHORED PROTEINS FACTOR 1"/>
    <property type="match status" value="1"/>
</dbReference>
<feature type="transmembrane region" description="Helical" evidence="7">
    <location>
        <begin position="20"/>
        <end position="38"/>
    </location>
</feature>
<evidence type="ECO:0000256" key="3">
    <source>
        <dbReference type="ARBA" id="ARBA00022692"/>
    </source>
</evidence>
<dbReference type="GO" id="GO:0005789">
    <property type="term" value="C:endoplasmic reticulum membrane"/>
    <property type="evidence" value="ECO:0007669"/>
    <property type="project" value="UniProtKB-SubCell"/>
</dbReference>